<evidence type="ECO:0000256" key="5">
    <source>
        <dbReference type="ARBA" id="ARBA00022989"/>
    </source>
</evidence>
<keyword evidence="3" id="KW-0808">Transferase</keyword>
<evidence type="ECO:0000256" key="3">
    <source>
        <dbReference type="ARBA" id="ARBA00022679"/>
    </source>
</evidence>
<dbReference type="Proteomes" id="UP000176253">
    <property type="component" value="Unassembled WGS sequence"/>
</dbReference>
<evidence type="ECO:0000313" key="8">
    <source>
        <dbReference type="EMBL" id="OGG15789.1"/>
    </source>
</evidence>
<keyword evidence="2" id="KW-1003">Cell membrane</keyword>
<protein>
    <recommendedName>
        <fullName evidence="10">Phosphatidylglycerol--prolipoprotein diacylglyceryl transferase</fullName>
    </recommendedName>
</protein>
<gene>
    <name evidence="8" type="ORF">A3D78_04790</name>
</gene>
<sequence length="266" mass="30785">MLPVLYTIGPFSVYSFGLFLALSFLLSTFVVWKYAREEFKEEEYLDAYFYTSLVTLVSARIVYIIRNWPDFGLMVLKYILVVETPGLSLIGGAIGGFIFLYLYSRKKKIKFFHFADILSLAGTLALIFIKIGQQLGGAAHGTETNSYLKVRIIGRPGFYHPTELYEAFTYLLLFILLLILLRRAWRKKWKEGIIFAIFAFFTGVSIFGLEFLKVHRVYLYGLSFRQILALMIITGSIFLFAGRSEIYKKFLNYFKKKKNEVSQRVA</sequence>
<evidence type="ECO:0000256" key="1">
    <source>
        <dbReference type="ARBA" id="ARBA00007150"/>
    </source>
</evidence>
<evidence type="ECO:0008006" key="10">
    <source>
        <dbReference type="Google" id="ProtNLM"/>
    </source>
</evidence>
<name>A0A1F5ZTJ8_9BACT</name>
<accession>A0A1F5ZTJ8</accession>
<feature type="transmembrane region" description="Helical" evidence="7">
    <location>
        <begin position="111"/>
        <end position="129"/>
    </location>
</feature>
<feature type="transmembrane region" description="Helical" evidence="7">
    <location>
        <begin position="12"/>
        <end position="35"/>
    </location>
</feature>
<feature type="transmembrane region" description="Helical" evidence="7">
    <location>
        <begin position="218"/>
        <end position="241"/>
    </location>
</feature>
<dbReference type="PANTHER" id="PTHR30589:SF0">
    <property type="entry name" value="PHOSPHATIDYLGLYCEROL--PROLIPOPROTEIN DIACYLGLYCERYL TRANSFERASE"/>
    <property type="match status" value="1"/>
</dbReference>
<dbReference type="PANTHER" id="PTHR30589">
    <property type="entry name" value="PROLIPOPROTEIN DIACYLGLYCERYL TRANSFERASE"/>
    <property type="match status" value="1"/>
</dbReference>
<dbReference type="AlphaFoldDB" id="A0A1F5ZTJ8"/>
<dbReference type="STRING" id="1798383.A3D78_04790"/>
<dbReference type="InterPro" id="IPR001640">
    <property type="entry name" value="Lgt"/>
</dbReference>
<dbReference type="GO" id="GO:0005886">
    <property type="term" value="C:plasma membrane"/>
    <property type="evidence" value="ECO:0007669"/>
    <property type="project" value="InterPro"/>
</dbReference>
<comment type="similarity">
    <text evidence="1">Belongs to the Lgt family.</text>
</comment>
<feature type="transmembrane region" description="Helical" evidence="7">
    <location>
        <begin position="47"/>
        <end position="65"/>
    </location>
</feature>
<proteinExistence type="inferred from homology"/>
<organism evidence="8 9">
    <name type="scientific">Candidatus Gottesmanbacteria bacterium RIFCSPHIGHO2_02_FULL_39_14</name>
    <dbReference type="NCBI Taxonomy" id="1798383"/>
    <lineage>
        <taxon>Bacteria</taxon>
        <taxon>Candidatus Gottesmaniibacteriota</taxon>
    </lineage>
</organism>
<evidence type="ECO:0000313" key="9">
    <source>
        <dbReference type="Proteomes" id="UP000176253"/>
    </source>
</evidence>
<dbReference type="GO" id="GO:0008961">
    <property type="term" value="F:phosphatidylglycerol-prolipoprotein diacylglyceryl transferase activity"/>
    <property type="evidence" value="ECO:0007669"/>
    <property type="project" value="InterPro"/>
</dbReference>
<comment type="caution">
    <text evidence="8">The sequence shown here is derived from an EMBL/GenBank/DDBJ whole genome shotgun (WGS) entry which is preliminary data.</text>
</comment>
<evidence type="ECO:0000256" key="4">
    <source>
        <dbReference type="ARBA" id="ARBA00022692"/>
    </source>
</evidence>
<dbReference type="Pfam" id="PF01790">
    <property type="entry name" value="LGT"/>
    <property type="match status" value="1"/>
</dbReference>
<reference evidence="8 9" key="1">
    <citation type="journal article" date="2016" name="Nat. Commun.">
        <title>Thousands of microbial genomes shed light on interconnected biogeochemical processes in an aquifer system.</title>
        <authorList>
            <person name="Anantharaman K."/>
            <person name="Brown C.T."/>
            <person name="Hug L.A."/>
            <person name="Sharon I."/>
            <person name="Castelle C.J."/>
            <person name="Probst A.J."/>
            <person name="Thomas B.C."/>
            <person name="Singh A."/>
            <person name="Wilkins M.J."/>
            <person name="Karaoz U."/>
            <person name="Brodie E.L."/>
            <person name="Williams K.H."/>
            <person name="Hubbard S.S."/>
            <person name="Banfield J.F."/>
        </authorList>
    </citation>
    <scope>NUCLEOTIDE SEQUENCE [LARGE SCALE GENOMIC DNA]</scope>
</reference>
<evidence type="ECO:0000256" key="7">
    <source>
        <dbReference type="SAM" id="Phobius"/>
    </source>
</evidence>
<feature type="transmembrane region" description="Helical" evidence="7">
    <location>
        <begin position="193"/>
        <end position="212"/>
    </location>
</feature>
<evidence type="ECO:0000256" key="6">
    <source>
        <dbReference type="ARBA" id="ARBA00023136"/>
    </source>
</evidence>
<keyword evidence="4 7" id="KW-0812">Transmembrane</keyword>
<keyword evidence="5 7" id="KW-1133">Transmembrane helix</keyword>
<dbReference type="EMBL" id="MFJM01000072">
    <property type="protein sequence ID" value="OGG15789.1"/>
    <property type="molecule type" value="Genomic_DNA"/>
</dbReference>
<feature type="transmembrane region" description="Helical" evidence="7">
    <location>
        <begin position="164"/>
        <end position="181"/>
    </location>
</feature>
<evidence type="ECO:0000256" key="2">
    <source>
        <dbReference type="ARBA" id="ARBA00022475"/>
    </source>
</evidence>
<feature type="transmembrane region" description="Helical" evidence="7">
    <location>
        <begin position="85"/>
        <end position="104"/>
    </location>
</feature>
<dbReference type="GO" id="GO:0042158">
    <property type="term" value="P:lipoprotein biosynthetic process"/>
    <property type="evidence" value="ECO:0007669"/>
    <property type="project" value="InterPro"/>
</dbReference>
<keyword evidence="6 7" id="KW-0472">Membrane</keyword>